<dbReference type="InterPro" id="IPR036866">
    <property type="entry name" value="RibonucZ/Hydroxyglut_hydro"/>
</dbReference>
<reference evidence="3" key="1">
    <citation type="submission" date="2016-10" db="EMBL/GenBank/DDBJ databases">
        <authorList>
            <person name="Varghese N."/>
            <person name="Submissions S."/>
        </authorList>
    </citation>
    <scope>NUCLEOTIDE SEQUENCE [LARGE SCALE GENOMIC DNA]</scope>
    <source>
        <strain evidence="3">DSM 15718</strain>
    </source>
</reference>
<dbReference type="RefSeq" id="WP_139262326.1">
    <property type="nucleotide sequence ID" value="NZ_FNMV01000011.1"/>
</dbReference>
<dbReference type="SUPFAM" id="SSF56281">
    <property type="entry name" value="Metallo-hydrolase/oxidoreductase"/>
    <property type="match status" value="1"/>
</dbReference>
<evidence type="ECO:0000313" key="3">
    <source>
        <dbReference type="Proteomes" id="UP000198569"/>
    </source>
</evidence>
<dbReference type="EMBL" id="FNMV01000011">
    <property type="protein sequence ID" value="SDX52812.1"/>
    <property type="molecule type" value="Genomic_DNA"/>
</dbReference>
<keyword evidence="3" id="KW-1185">Reference proteome</keyword>
<evidence type="ECO:0000313" key="2">
    <source>
        <dbReference type="EMBL" id="SDX52812.1"/>
    </source>
</evidence>
<dbReference type="PANTHER" id="PTHR30619:SF1">
    <property type="entry name" value="RECOMBINATION PROTEIN 2"/>
    <property type="match status" value="1"/>
</dbReference>
<dbReference type="STRING" id="229203.SAMN05444338_111101"/>
<gene>
    <name evidence="2" type="ORF">SAMN05444338_111101</name>
</gene>
<dbReference type="Proteomes" id="UP000198569">
    <property type="component" value="Unassembled WGS sequence"/>
</dbReference>
<dbReference type="AlphaFoldDB" id="A0A1H3CF43"/>
<name>A0A1H3CF43_9FLAO</name>
<dbReference type="InterPro" id="IPR052159">
    <property type="entry name" value="Competence_DNA_uptake"/>
</dbReference>
<dbReference type="Pfam" id="PF00753">
    <property type="entry name" value="Lactamase_B"/>
    <property type="match status" value="1"/>
</dbReference>
<protein>
    <submittedName>
        <fullName evidence="2">Metallo-beta-lactamase superfamily protein</fullName>
    </submittedName>
</protein>
<dbReference type="OrthoDB" id="418728at2"/>
<dbReference type="PANTHER" id="PTHR30619">
    <property type="entry name" value="DNA INTERNALIZATION/COMPETENCE PROTEIN COMEC/REC2"/>
    <property type="match status" value="1"/>
</dbReference>
<proteinExistence type="predicted"/>
<evidence type="ECO:0000259" key="1">
    <source>
        <dbReference type="Pfam" id="PF00753"/>
    </source>
</evidence>
<feature type="domain" description="Metallo-beta-lactamase" evidence="1">
    <location>
        <begin position="25"/>
        <end position="91"/>
    </location>
</feature>
<dbReference type="InterPro" id="IPR001279">
    <property type="entry name" value="Metallo-B-lactamas"/>
</dbReference>
<organism evidence="2 3">
    <name type="scientific">Flavobacterium degerlachei</name>
    <dbReference type="NCBI Taxonomy" id="229203"/>
    <lineage>
        <taxon>Bacteria</taxon>
        <taxon>Pseudomonadati</taxon>
        <taxon>Bacteroidota</taxon>
        <taxon>Flavobacteriia</taxon>
        <taxon>Flavobacteriales</taxon>
        <taxon>Flavobacteriaceae</taxon>
        <taxon>Flavobacterium</taxon>
    </lineage>
</organism>
<dbReference type="Gene3D" id="3.60.15.10">
    <property type="entry name" value="Ribonuclease Z/Hydroxyacylglutathione hydrolase-like"/>
    <property type="match status" value="1"/>
</dbReference>
<accession>A0A1H3CF43</accession>
<sequence>MRYEIEMLNVGNADAIILRYFNNEGHEYVVVIDAGNKKDGIKVAEQINAFTNQKYIDLAICSHPDSDHIGGFFYLVENIRIDEFWIHDPAKHVDISEIRKSISLAKLTKSMSKITESIDNNINLLEVIRRKGISHKEPFTGVNHNQIPLTVLGPSILFYESLIKNFRDVKQLFEEENRLEYDDKEVYENDIEYLFESLSLTLDEDDDKSSENNSSTIIAFHPENNKKYLFTADTGPMALQEVVDNNFEWTKNLDWLDVPHHGSKKNLNSSLIHHFSPKVAFISGKGKRKYPSQAVVKALKKVGTLVYSTSKSNSNIIHKEGFDFRPGYETAQQY</sequence>